<dbReference type="InterPro" id="IPR024958">
    <property type="entry name" value="GRASP_PDZ"/>
</dbReference>
<feature type="region of interest" description="Disordered" evidence="5">
    <location>
        <begin position="620"/>
        <end position="642"/>
    </location>
</feature>
<dbReference type="PANTHER" id="PTHR12893:SF0">
    <property type="entry name" value="GRASP65"/>
    <property type="match status" value="1"/>
</dbReference>
<evidence type="ECO:0000256" key="3">
    <source>
        <dbReference type="ARBA" id="ARBA00023034"/>
    </source>
</evidence>
<evidence type="ECO:0000259" key="6">
    <source>
        <dbReference type="PROSITE" id="PS51865"/>
    </source>
</evidence>
<dbReference type="PROSITE" id="PS51865">
    <property type="entry name" value="PDZ_GRASP"/>
    <property type="match status" value="1"/>
</dbReference>
<evidence type="ECO:0000256" key="2">
    <source>
        <dbReference type="ARBA" id="ARBA00022737"/>
    </source>
</evidence>
<dbReference type="Proteomes" id="UP000001460">
    <property type="component" value="Unassembled WGS sequence"/>
</dbReference>
<dbReference type="OrthoDB" id="3318at2759"/>
<evidence type="ECO:0000313" key="8">
    <source>
        <dbReference type="Proteomes" id="UP000001460"/>
    </source>
</evidence>
<dbReference type="EMBL" id="DS989734">
    <property type="protein sequence ID" value="EEA07733.1"/>
    <property type="molecule type" value="Genomic_DNA"/>
</dbReference>
<dbReference type="InterPro" id="IPR036034">
    <property type="entry name" value="PDZ_sf"/>
</dbReference>
<evidence type="ECO:0000313" key="7">
    <source>
        <dbReference type="EMBL" id="EEA07733.1"/>
    </source>
</evidence>
<dbReference type="eggNOG" id="KOG3834">
    <property type="taxonomic scope" value="Eukaryota"/>
</dbReference>
<dbReference type="GeneID" id="6997145"/>
<keyword evidence="8" id="KW-1185">Reference proteome</keyword>
<evidence type="ECO:0000256" key="5">
    <source>
        <dbReference type="SAM" id="MobiDB-lite"/>
    </source>
</evidence>
<reference evidence="7" key="1">
    <citation type="submission" date="2008-06" db="EMBL/GenBank/DDBJ databases">
        <authorList>
            <person name="Lorenzi H."/>
            <person name="Inman J."/>
            <person name="Miller J."/>
            <person name="Schobel S."/>
            <person name="Amedeo P."/>
            <person name="Caler E.V."/>
            <person name="da Silva J."/>
        </authorList>
    </citation>
    <scope>NUCLEOTIDE SEQUENCE [LARGE SCALE GENOMIC DNA]</scope>
    <source>
        <strain evidence="7">RN66</strain>
    </source>
</reference>
<dbReference type="InterPro" id="IPR007583">
    <property type="entry name" value="GRASP55_65"/>
</dbReference>
<evidence type="ECO:0000256" key="1">
    <source>
        <dbReference type="ARBA" id="ARBA00004394"/>
    </source>
</evidence>
<name>B6AHN8_CRYMR</name>
<dbReference type="PANTHER" id="PTHR12893">
    <property type="entry name" value="GOLGI REASSEMBLY STACKING PROTEIN GRASP"/>
    <property type="match status" value="1"/>
</dbReference>
<dbReference type="GO" id="GO:0000139">
    <property type="term" value="C:Golgi membrane"/>
    <property type="evidence" value="ECO:0007669"/>
    <property type="project" value="UniProtKB-SubCell"/>
</dbReference>
<proteinExistence type="predicted"/>
<dbReference type="Gene3D" id="2.30.42.10">
    <property type="match status" value="2"/>
</dbReference>
<dbReference type="Pfam" id="PF04495">
    <property type="entry name" value="GRASP55_65"/>
    <property type="match status" value="1"/>
</dbReference>
<accession>B6AHN8</accession>
<dbReference type="SUPFAM" id="SSF50156">
    <property type="entry name" value="PDZ domain-like"/>
    <property type="match status" value="1"/>
</dbReference>
<keyword evidence="2" id="KW-0677">Repeat</keyword>
<feature type="domain" description="PDZ GRASP-type" evidence="6">
    <location>
        <begin position="144"/>
        <end position="235"/>
    </location>
</feature>
<dbReference type="VEuPathDB" id="CryptoDB:CMU_006560"/>
<dbReference type="AlphaFoldDB" id="B6AHN8"/>
<protein>
    <recommendedName>
        <fullName evidence="6">PDZ GRASP-type domain-containing protein</fullName>
    </recommendedName>
</protein>
<dbReference type="RefSeq" id="XP_002142082.1">
    <property type="nucleotide sequence ID" value="XM_002142046.1"/>
</dbReference>
<gene>
    <name evidence="7" type="ORF">CMU_006560</name>
</gene>
<keyword evidence="3" id="KW-0333">Golgi apparatus</keyword>
<dbReference type="STRING" id="441375.B6AHN8"/>
<dbReference type="GO" id="GO:0007030">
    <property type="term" value="P:Golgi organization"/>
    <property type="evidence" value="ECO:0007669"/>
    <property type="project" value="TreeGrafter"/>
</dbReference>
<sequence>MGSSNSRSFGGFRICNINKVGIGQIIGLELYFDYIVGINRIPLIDYSDASHDYFIRRLHALGKVPIELNVYNVLSAQVRTILISPNNGNCEDDKLDTVEVPPTTLAPLIENTCMHVKKFEFLQDTKDKTNSLGISVHWEEVICRGIRVLDVHESSPASISGLQPNCDYIVGSSDIRRPFYSIDDFLAFIKSNIHSEVHLHVYNSDIEKIRDIKVCPNSDWGGIGVLGCSVVSGFLCNIPLRKMEISNKVDLKILRSEVEYIEAYEIEGGFGYRIAEDIYNNNNNNLGVFEEKSLDELKEKEISLSNIKSKREVIEDIILEEHTSGECINSFETDNDVNIQSDNTIHLLEKNTDPRNEDIYRKFNRDIIIGVDEDGADSNYKKSNSAEFESTFLSQDLVSKQLPDILHNCEVIPSNTVSIEENSISRELESSQITRIESIELEDGKNEDSFNEAQTLYTQKTYNNLSGYSNIKQDKFINDLNSNEAIKDISKDFNNNFFINSNISNKLDMITNSLNPKFLEDISANTDIENNHIEEQDTSKTCMKVDISPDNKSFEQSPIKGAVEKSLIEDINCNIKDIPTINDAVEIVTDRVYQETPASTNLKNESIYLCNNQETEELSQKNINEHDSLDKSSSSQEDMKPKRTALQIIEKYPPQLSYIPPGYIKKNQI</sequence>
<organism evidence="7 8">
    <name type="scientific">Cryptosporidium muris (strain RN66)</name>
    <dbReference type="NCBI Taxonomy" id="441375"/>
    <lineage>
        <taxon>Eukaryota</taxon>
        <taxon>Sar</taxon>
        <taxon>Alveolata</taxon>
        <taxon>Apicomplexa</taxon>
        <taxon>Conoidasida</taxon>
        <taxon>Coccidia</taxon>
        <taxon>Eucoccidiorida</taxon>
        <taxon>Eimeriorina</taxon>
        <taxon>Cryptosporidiidae</taxon>
        <taxon>Cryptosporidium</taxon>
    </lineage>
</organism>
<comment type="subcellular location">
    <subcellularLocation>
        <location evidence="1">Golgi apparatus membrane</location>
    </subcellularLocation>
</comment>
<evidence type="ECO:0000256" key="4">
    <source>
        <dbReference type="ARBA" id="ARBA00023136"/>
    </source>
</evidence>
<keyword evidence="4" id="KW-0472">Membrane</keyword>